<feature type="non-terminal residue" evidence="1">
    <location>
        <position position="183"/>
    </location>
</feature>
<reference evidence="1" key="2">
    <citation type="journal article" date="2014" name="ISME J.">
        <title>Microbial stratification in low pH oxic and suboxic macroscopic growths along an acid mine drainage.</title>
        <authorList>
            <person name="Mendez-Garcia C."/>
            <person name="Mesa V."/>
            <person name="Sprenger R.R."/>
            <person name="Richter M."/>
            <person name="Diez M.S."/>
            <person name="Solano J."/>
            <person name="Bargiela R."/>
            <person name="Golyshina O.V."/>
            <person name="Manteca A."/>
            <person name="Ramos J.L."/>
            <person name="Gallego J.R."/>
            <person name="Llorente I."/>
            <person name="Martins Dos Santos V.A."/>
            <person name="Jensen O.N."/>
            <person name="Pelaez A.I."/>
            <person name="Sanchez J."/>
            <person name="Ferrer M."/>
        </authorList>
    </citation>
    <scope>NUCLEOTIDE SEQUENCE</scope>
</reference>
<dbReference type="AlphaFoldDB" id="T1BC58"/>
<dbReference type="InterPro" id="IPR047647">
    <property type="entry name" value="ISAs1_transpos"/>
</dbReference>
<evidence type="ECO:0000313" key="1">
    <source>
        <dbReference type="EMBL" id="EQD66048.1"/>
    </source>
</evidence>
<dbReference type="PANTHER" id="PTHR30298">
    <property type="entry name" value="H REPEAT-ASSOCIATED PREDICTED TRANSPOSASE"/>
    <property type="match status" value="1"/>
</dbReference>
<organism evidence="1">
    <name type="scientific">mine drainage metagenome</name>
    <dbReference type="NCBI Taxonomy" id="410659"/>
    <lineage>
        <taxon>unclassified sequences</taxon>
        <taxon>metagenomes</taxon>
        <taxon>ecological metagenomes</taxon>
    </lineage>
</organism>
<reference evidence="1" key="1">
    <citation type="submission" date="2013-08" db="EMBL/GenBank/DDBJ databases">
        <authorList>
            <person name="Mendez C."/>
            <person name="Richter M."/>
            <person name="Ferrer M."/>
            <person name="Sanchez J."/>
        </authorList>
    </citation>
    <scope>NUCLEOTIDE SEQUENCE</scope>
</reference>
<feature type="non-terminal residue" evidence="1">
    <location>
        <position position="1"/>
    </location>
</feature>
<accession>T1BC58</accession>
<comment type="caution">
    <text evidence="1">The sequence shown here is derived from an EMBL/GenBank/DDBJ whole genome shotgun (WGS) entry which is preliminary data.</text>
</comment>
<name>T1BC58_9ZZZZ</name>
<protein>
    <submittedName>
        <fullName evidence="1">Transposase IS4 family protein</fullName>
    </submittedName>
</protein>
<proteinExistence type="predicted"/>
<sequence length="183" mass="21013">LTQRSIAQFIRRRLAHYHFTVKGNHPALLGDLERYFAKRPGSAHFSQTSCGHGRIETRSIWVTDALNAYLDFPALAQAFLIERQVIEKKTGKTSRDLAYGITSRPASEASPERLLEINRGHWVIENRCHYVIDWNFDEDRSRIRCGHGPENVSRLRRFAVSLIHSNARPQGRRNTAPPQSQRA</sequence>
<dbReference type="PANTHER" id="PTHR30298:SF0">
    <property type="entry name" value="PROTEIN YBFL-RELATED"/>
    <property type="match status" value="1"/>
</dbReference>
<dbReference type="InterPro" id="IPR051698">
    <property type="entry name" value="Transposase_11-like"/>
</dbReference>
<dbReference type="EMBL" id="AUZZ01000976">
    <property type="protein sequence ID" value="EQD66048.1"/>
    <property type="molecule type" value="Genomic_DNA"/>
</dbReference>
<dbReference type="NCBIfam" id="NF033564">
    <property type="entry name" value="transpos_ISAs1"/>
    <property type="match status" value="1"/>
</dbReference>
<gene>
    <name evidence="1" type="ORF">B2A_01315</name>
</gene>